<dbReference type="WBParaSite" id="SBAD_0000125701-mRNA-1">
    <property type="protein sequence ID" value="SBAD_0000125701-mRNA-1"/>
    <property type="gene ID" value="SBAD_0000125701"/>
</dbReference>
<keyword evidence="3" id="KW-1185">Reference proteome</keyword>
<dbReference type="Gene3D" id="3.10.450.50">
    <property type="match status" value="1"/>
</dbReference>
<dbReference type="FunFam" id="3.10.450.50:FF:000009">
    <property type="entry name" value="Calcium/calmodulin-dependent protein kinase type II"/>
    <property type="match status" value="1"/>
</dbReference>
<dbReference type="Proteomes" id="UP000270296">
    <property type="component" value="Unassembled WGS sequence"/>
</dbReference>
<feature type="domain" description="Calcium/calmodulin-dependent protein kinase II association-domain" evidence="1">
    <location>
        <begin position="9"/>
        <end position="138"/>
    </location>
</feature>
<gene>
    <name evidence="2" type="ORF">SBAD_LOCUS1207</name>
</gene>
<organism evidence="4">
    <name type="scientific">Soboliphyme baturini</name>
    <dbReference type="NCBI Taxonomy" id="241478"/>
    <lineage>
        <taxon>Eukaryota</taxon>
        <taxon>Metazoa</taxon>
        <taxon>Ecdysozoa</taxon>
        <taxon>Nematoda</taxon>
        <taxon>Enoplea</taxon>
        <taxon>Dorylaimia</taxon>
        <taxon>Dioctophymatida</taxon>
        <taxon>Dioctophymatoidea</taxon>
        <taxon>Soboliphymatidae</taxon>
        <taxon>Soboliphyme</taxon>
    </lineage>
</organism>
<evidence type="ECO:0000313" key="2">
    <source>
        <dbReference type="EMBL" id="VDO93552.1"/>
    </source>
</evidence>
<dbReference type="InterPro" id="IPR032710">
    <property type="entry name" value="NTF2-like_dom_sf"/>
</dbReference>
<dbReference type="EMBL" id="UZAM01006746">
    <property type="protein sequence ID" value="VDO93552.1"/>
    <property type="molecule type" value="Genomic_DNA"/>
</dbReference>
<dbReference type="Pfam" id="PF08332">
    <property type="entry name" value="CaMKII_AD"/>
    <property type="match status" value="1"/>
</dbReference>
<evidence type="ECO:0000313" key="4">
    <source>
        <dbReference type="WBParaSite" id="SBAD_0000125701-mRNA-1"/>
    </source>
</evidence>
<dbReference type="GO" id="GO:0005516">
    <property type="term" value="F:calmodulin binding"/>
    <property type="evidence" value="ECO:0007669"/>
    <property type="project" value="InterPro"/>
</dbReference>
<dbReference type="OrthoDB" id="336747at2759"/>
<dbReference type="SUPFAM" id="SSF54427">
    <property type="entry name" value="NTF2-like"/>
    <property type="match status" value="1"/>
</dbReference>
<name>A0A183IC63_9BILA</name>
<dbReference type="InterPro" id="IPR013543">
    <property type="entry name" value="Ca/CaM-dep_prot_kinase-assoc"/>
</dbReference>
<proteinExistence type="predicted"/>
<evidence type="ECO:0000313" key="3">
    <source>
        <dbReference type="Proteomes" id="UP000270296"/>
    </source>
</evidence>
<dbReference type="AlphaFoldDB" id="A0A183IC63"/>
<sequence length="144" mass="16703">MGSVRILVRKKEILKLTEQIIEAISNLDYNTYSKLCDMNMTCFEPASMGHLVEGMDYHKFYFNQMAAQLRLESRPSRTILINPVVYLMGEDAACVAYIRLTQLIDKQGIPQPRQVEETRVWQKRDGKWLCIHTHLSSSAVRRDP</sequence>
<dbReference type="GO" id="GO:0004683">
    <property type="term" value="F:calcium/calmodulin-dependent protein kinase activity"/>
    <property type="evidence" value="ECO:0007669"/>
    <property type="project" value="InterPro"/>
</dbReference>
<protein>
    <submittedName>
        <fullName evidence="4">CaMKII_AD domain-containing protein</fullName>
    </submittedName>
</protein>
<accession>A0A183IC63</accession>
<evidence type="ECO:0000259" key="1">
    <source>
        <dbReference type="Pfam" id="PF08332"/>
    </source>
</evidence>
<reference evidence="4" key="1">
    <citation type="submission" date="2016-06" db="UniProtKB">
        <authorList>
            <consortium name="WormBaseParasite"/>
        </authorList>
    </citation>
    <scope>IDENTIFICATION</scope>
</reference>
<reference evidence="2 3" key="2">
    <citation type="submission" date="2018-11" db="EMBL/GenBank/DDBJ databases">
        <authorList>
            <consortium name="Pathogen Informatics"/>
        </authorList>
    </citation>
    <scope>NUCLEOTIDE SEQUENCE [LARGE SCALE GENOMIC DNA]</scope>
</reference>